<dbReference type="AlphaFoldDB" id="A0A9W8CPT7"/>
<accession>A0A9W8CPT7</accession>
<dbReference type="PANTHER" id="PTHR12400">
    <property type="entry name" value="INOSITOL POLYPHOSPHATE KINASE"/>
    <property type="match status" value="1"/>
</dbReference>
<keyword evidence="6" id="KW-1185">Reference proteome</keyword>
<keyword evidence="2 4" id="KW-0808">Transferase</keyword>
<protein>
    <recommendedName>
        <fullName evidence="4">Kinase</fullName>
        <ecNumber evidence="4">2.7.-.-</ecNumber>
    </recommendedName>
</protein>
<dbReference type="Proteomes" id="UP001149813">
    <property type="component" value="Unassembled WGS sequence"/>
</dbReference>
<evidence type="ECO:0000256" key="4">
    <source>
        <dbReference type="RuleBase" id="RU363090"/>
    </source>
</evidence>
<comment type="similarity">
    <text evidence="1 4">Belongs to the inositol phosphokinase (IPK) family.</text>
</comment>
<dbReference type="EC" id="2.7.-.-" evidence="4"/>
<dbReference type="InterPro" id="IPR005522">
    <property type="entry name" value="IPK"/>
</dbReference>
<dbReference type="Gene3D" id="3.30.470.160">
    <property type="entry name" value="Inositol polyphosphate kinase"/>
    <property type="match status" value="1"/>
</dbReference>
<dbReference type="GO" id="GO:0005634">
    <property type="term" value="C:nucleus"/>
    <property type="evidence" value="ECO:0007669"/>
    <property type="project" value="TreeGrafter"/>
</dbReference>
<evidence type="ECO:0000313" key="6">
    <source>
        <dbReference type="Proteomes" id="UP001149813"/>
    </source>
</evidence>
<evidence type="ECO:0000313" key="5">
    <source>
        <dbReference type="EMBL" id="KAJ1720999.1"/>
    </source>
</evidence>
<evidence type="ECO:0000256" key="3">
    <source>
        <dbReference type="ARBA" id="ARBA00022777"/>
    </source>
</evidence>
<comment type="caution">
    <text evidence="5">The sequence shown here is derived from an EMBL/GenBank/DDBJ whole genome shotgun (WGS) entry which is preliminary data.</text>
</comment>
<reference evidence="5" key="1">
    <citation type="submission" date="2022-07" db="EMBL/GenBank/DDBJ databases">
        <title>Phylogenomic reconstructions and comparative analyses of Kickxellomycotina fungi.</title>
        <authorList>
            <person name="Reynolds N.K."/>
            <person name="Stajich J.E."/>
            <person name="Barry K."/>
            <person name="Grigoriev I.V."/>
            <person name="Crous P."/>
            <person name="Smith M.E."/>
        </authorList>
    </citation>
    <scope>NUCLEOTIDE SEQUENCE</scope>
    <source>
        <strain evidence="5">NBRC 32514</strain>
    </source>
</reference>
<organism evidence="5 6">
    <name type="scientific">Coemansia erecta</name>
    <dbReference type="NCBI Taxonomy" id="147472"/>
    <lineage>
        <taxon>Eukaryota</taxon>
        <taxon>Fungi</taxon>
        <taxon>Fungi incertae sedis</taxon>
        <taxon>Zoopagomycota</taxon>
        <taxon>Kickxellomycotina</taxon>
        <taxon>Kickxellomycetes</taxon>
        <taxon>Kickxellales</taxon>
        <taxon>Kickxellaceae</taxon>
        <taxon>Coemansia</taxon>
    </lineage>
</organism>
<keyword evidence="3 4" id="KW-0418">Kinase</keyword>
<dbReference type="Pfam" id="PF03770">
    <property type="entry name" value="IPK"/>
    <property type="match status" value="1"/>
</dbReference>
<proteinExistence type="inferred from homology"/>
<dbReference type="InterPro" id="IPR038286">
    <property type="entry name" value="IPK_sf"/>
</dbReference>
<dbReference type="GO" id="GO:0000828">
    <property type="term" value="F:inositol hexakisphosphate kinase activity"/>
    <property type="evidence" value="ECO:0007669"/>
    <property type="project" value="TreeGrafter"/>
</dbReference>
<dbReference type="GO" id="GO:0046854">
    <property type="term" value="P:phosphatidylinositol phosphate biosynthetic process"/>
    <property type="evidence" value="ECO:0007669"/>
    <property type="project" value="TreeGrafter"/>
</dbReference>
<dbReference type="OrthoDB" id="338650at2759"/>
<sequence>MQQKDTSSALSIGELLTEDAGVREFQHQIHGHGGILGAGNGKVLLKQLIEREHKFYEESANYPLVKPFLANYHGTVKLKSEVIEHAARNATFPVDLSGIETRSADTYICLESLVHGFENPCIADIKMGKQMYDLDATPEKRATMEAKMKGRTIVHIGFSISGICRPDEPRFDRQELHKLTLKTIITEGLVPFFETAESAVSADYRRFIIEQFIAEIVSYRDVIRKSETRMFSSSLLLVYDVSKDKYQKYLAGDKSVCAVGRPQSSVDDKGASPLLNMRAIDFGHGHWLPGEGPDEQYLFGLDNFIRILREILNGEY</sequence>
<evidence type="ECO:0000256" key="2">
    <source>
        <dbReference type="ARBA" id="ARBA00022679"/>
    </source>
</evidence>
<dbReference type="EMBL" id="JANBOJ010000207">
    <property type="protein sequence ID" value="KAJ1720999.1"/>
    <property type="molecule type" value="Genomic_DNA"/>
</dbReference>
<dbReference type="GO" id="GO:0032958">
    <property type="term" value="P:inositol phosphate biosynthetic process"/>
    <property type="evidence" value="ECO:0007669"/>
    <property type="project" value="InterPro"/>
</dbReference>
<dbReference type="GO" id="GO:0005737">
    <property type="term" value="C:cytoplasm"/>
    <property type="evidence" value="ECO:0007669"/>
    <property type="project" value="TreeGrafter"/>
</dbReference>
<dbReference type="SUPFAM" id="SSF56104">
    <property type="entry name" value="SAICAR synthase-like"/>
    <property type="match status" value="1"/>
</dbReference>
<evidence type="ECO:0000256" key="1">
    <source>
        <dbReference type="ARBA" id="ARBA00007374"/>
    </source>
</evidence>
<gene>
    <name evidence="5" type="ORF">LPJ53_004432</name>
</gene>
<name>A0A9W8CPT7_9FUNG</name>
<dbReference type="PANTHER" id="PTHR12400:SF21">
    <property type="entry name" value="KINASE"/>
    <property type="match status" value="1"/>
</dbReference>